<feature type="compositionally biased region" description="Basic and acidic residues" evidence="2">
    <location>
        <begin position="1"/>
        <end position="33"/>
    </location>
</feature>
<evidence type="ECO:0000256" key="2">
    <source>
        <dbReference type="SAM" id="MobiDB-lite"/>
    </source>
</evidence>
<dbReference type="NCBIfam" id="TIGR01554">
    <property type="entry name" value="major_cap_HK97"/>
    <property type="match status" value="1"/>
</dbReference>
<sequence>MSRLKSLRDERGQKMEAMRDIDAKASQEKRSLTADEQNEWDAADQRVSELDAEIRRVERQEEINARMAATSGERLDNGVNENDRRDIQKYSWLGAVRRAAGYESMDGIYKEMHEEAVTEARSSGISTSPKGIMIPSVVLNEKRDVTATGGTGGNQGGVAIATNLMNFIEALRSQLVLAGLGADFMTGLVGNLDFPEEDGLFAPTWLTENQTSNKSDATFKKKSMSPKRLAGHMDVSEQILLQTSPSIETRLRNQMVRGVQQALDLAGINGSGSGQEPTGILQTVGIGEVIGGANGAAPTYDHIVKLAGAVDASDALLGNLGYLTNTKVRTALKLTKKDAGSGLFVWGDSQNELAGYKAGVTNLVPSNLAKGTGTGLSPIIFGNFNDLLIGQWAGIEILPDPYTKAAEGMIRMHVKTFADVLVARAKSFAAMKDAIAQ</sequence>
<gene>
    <name evidence="4" type="ORF">SAMN06296052_11418</name>
</gene>
<dbReference type="EMBL" id="FZOQ01000014">
    <property type="protein sequence ID" value="SNS81518.1"/>
    <property type="molecule type" value="Genomic_DNA"/>
</dbReference>
<dbReference type="Gene3D" id="3.30.2400.10">
    <property type="entry name" value="Major capsid protein gp5"/>
    <property type="match status" value="1"/>
</dbReference>
<evidence type="ECO:0000256" key="1">
    <source>
        <dbReference type="ARBA" id="ARBA00004328"/>
    </source>
</evidence>
<protein>
    <submittedName>
        <fullName evidence="4">Phage major capsid protein, HK97 family</fullName>
    </submittedName>
</protein>
<dbReference type="OrthoDB" id="9806592at2"/>
<accession>A0A239HKB7</accession>
<reference evidence="5" key="1">
    <citation type="submission" date="2017-06" db="EMBL/GenBank/DDBJ databases">
        <authorList>
            <person name="Varghese N."/>
            <person name="Submissions S."/>
        </authorList>
    </citation>
    <scope>NUCLEOTIDE SEQUENCE [LARGE SCALE GENOMIC DNA]</scope>
    <source>
        <strain evidence="5">NKM1</strain>
    </source>
</reference>
<evidence type="ECO:0000313" key="5">
    <source>
        <dbReference type="Proteomes" id="UP000198432"/>
    </source>
</evidence>
<dbReference type="AlphaFoldDB" id="A0A239HKB7"/>
<dbReference type="InterPro" id="IPR054612">
    <property type="entry name" value="Phage_capsid-like_C"/>
</dbReference>
<dbReference type="Pfam" id="PF05065">
    <property type="entry name" value="Phage_capsid"/>
    <property type="match status" value="1"/>
</dbReference>
<feature type="region of interest" description="Disordered" evidence="2">
    <location>
        <begin position="1"/>
        <end position="45"/>
    </location>
</feature>
<keyword evidence="5" id="KW-1185">Reference proteome</keyword>
<dbReference type="RefSeq" id="WP_089320064.1">
    <property type="nucleotide sequence ID" value="NZ_FZOQ01000014.1"/>
</dbReference>
<proteinExistence type="predicted"/>
<dbReference type="InterPro" id="IPR024455">
    <property type="entry name" value="Phage_capsid"/>
</dbReference>
<evidence type="ECO:0000313" key="4">
    <source>
        <dbReference type="EMBL" id="SNS81518.1"/>
    </source>
</evidence>
<evidence type="ECO:0000259" key="3">
    <source>
        <dbReference type="Pfam" id="PF05065"/>
    </source>
</evidence>
<dbReference type="Proteomes" id="UP000198432">
    <property type="component" value="Unassembled WGS sequence"/>
</dbReference>
<dbReference type="SUPFAM" id="SSF56563">
    <property type="entry name" value="Major capsid protein gp5"/>
    <property type="match status" value="1"/>
</dbReference>
<name>A0A239HKB7_9BACT</name>
<comment type="subcellular location">
    <subcellularLocation>
        <location evidence="1">Virion</location>
    </subcellularLocation>
</comment>
<organism evidence="4 5">
    <name type="scientific">Pontibacter ummariensis</name>
    <dbReference type="NCBI Taxonomy" id="1610492"/>
    <lineage>
        <taxon>Bacteria</taxon>
        <taxon>Pseudomonadati</taxon>
        <taxon>Bacteroidota</taxon>
        <taxon>Cytophagia</taxon>
        <taxon>Cytophagales</taxon>
        <taxon>Hymenobacteraceae</taxon>
        <taxon>Pontibacter</taxon>
    </lineage>
</organism>
<feature type="domain" description="Phage capsid-like C-terminal" evidence="3">
    <location>
        <begin position="165"/>
        <end position="432"/>
    </location>
</feature>